<accession>R4WML3</accession>
<reference evidence="3 4" key="2">
    <citation type="journal article" date="2018" name="Int. J. Syst. Evol. Microbiol.">
        <title>Burkholderia insecticola sp. nov., a gut symbiotic bacterium of the bean bug Riptortus pedestris.</title>
        <authorList>
            <person name="Takeshita K."/>
            <person name="Tamaki H."/>
            <person name="Ohbayashi T."/>
            <person name="Meng X.-Y."/>
            <person name="Sone T."/>
            <person name="Mitani Y."/>
            <person name="Peeters C."/>
            <person name="Kikuchi Y."/>
            <person name="Vandamme P."/>
        </authorList>
    </citation>
    <scope>NUCLEOTIDE SEQUENCE [LARGE SCALE GENOMIC DNA]</scope>
    <source>
        <strain evidence="3">RPE64</strain>
    </source>
</reference>
<dbReference type="AlphaFoldDB" id="R4WML3"/>
<organism evidence="3 4">
    <name type="scientific">Caballeronia insecticola</name>
    <dbReference type="NCBI Taxonomy" id="758793"/>
    <lineage>
        <taxon>Bacteria</taxon>
        <taxon>Pseudomonadati</taxon>
        <taxon>Pseudomonadota</taxon>
        <taxon>Betaproteobacteria</taxon>
        <taxon>Burkholderiales</taxon>
        <taxon>Burkholderiaceae</taxon>
        <taxon>Caballeronia</taxon>
    </lineage>
</organism>
<keyword evidence="4" id="KW-1185">Reference proteome</keyword>
<feature type="domain" description="Fimbrial-type adhesion" evidence="2">
    <location>
        <begin position="250"/>
        <end position="400"/>
    </location>
</feature>
<dbReference type="EMBL" id="AP013059">
    <property type="protein sequence ID" value="BAN25858.1"/>
    <property type="molecule type" value="Genomic_DNA"/>
</dbReference>
<evidence type="ECO:0000313" key="3">
    <source>
        <dbReference type="EMBL" id="BAN25858.1"/>
    </source>
</evidence>
<sequence>MPQVAREAMQRRAQSAHVAERRTAWSRCAPSGCCHAQTTQCILLRLRPTAGEIAQGCRLHTSGICSFNQRLAAHDCLLRSAGRNAPAHLLPEMAKVSTPATKDYWTCIVSGGWYTGTDFEVAGIIPTTPTSFTRSYNGTPFSVYATNVKGVGMALGGYIYASGTQYGPIDFPKLGRQWHNTGSPVNNGGQLIASLVKIGNITPGTVSGPVAQAFSWNWATKIASPVGHLDLSAGVINFDMTPVSITVLTCQTPDVDIDMGTQTPLDFPGLGTPSNKVKSFQLAFNNCPAGTADTIDKSNLSGLIHSVTYRIDPISPDRLVSGYSNVVALDTGTAQAGGVGLQLYDANGAVVPLGTSIALGGFDGTKLGSYSVPMKARYFRTGSITPGTANATMQVTVLYQ</sequence>
<evidence type="ECO:0000259" key="2">
    <source>
        <dbReference type="Pfam" id="PF00419"/>
    </source>
</evidence>
<name>R4WML3_9BURK</name>
<dbReference type="GO" id="GO:0043709">
    <property type="term" value="P:cell adhesion involved in single-species biofilm formation"/>
    <property type="evidence" value="ECO:0007669"/>
    <property type="project" value="TreeGrafter"/>
</dbReference>
<dbReference type="KEGG" id="buo:BRPE64_BCDS11970"/>
<dbReference type="InterPro" id="IPR050263">
    <property type="entry name" value="Bact_Fimbrial_Adh_Pro"/>
</dbReference>
<dbReference type="PANTHER" id="PTHR33420">
    <property type="entry name" value="FIMBRIAL SUBUNIT ELFA-RELATED"/>
    <property type="match status" value="1"/>
</dbReference>
<dbReference type="Gene3D" id="2.60.40.1090">
    <property type="entry name" value="Fimbrial-type adhesion domain"/>
    <property type="match status" value="1"/>
</dbReference>
<protein>
    <submittedName>
        <fullName evidence="3">Type-1 fimbrial protein A subunit</fullName>
    </submittedName>
</protein>
<dbReference type="HOGENOM" id="CLU_688261_0_0_4"/>
<keyword evidence="1" id="KW-0732">Signal</keyword>
<dbReference type="Proteomes" id="UP000013966">
    <property type="component" value="Chromosome 2"/>
</dbReference>
<gene>
    <name evidence="3" type="ORF">BRPE64_BCDS11970</name>
</gene>
<reference evidence="3 4" key="1">
    <citation type="journal article" date="2013" name="Genome Announc.">
        <title>Complete Genome Sequence of Burkholderia sp. Strain RPE64, Bacterial Symbiont of the Bean Bug Riptortus pedestris.</title>
        <authorList>
            <person name="Shibata T.F."/>
            <person name="Maeda T."/>
            <person name="Nikoh N."/>
            <person name="Yamaguchi K."/>
            <person name="Oshima K."/>
            <person name="Hattori M."/>
            <person name="Nishiyama T."/>
            <person name="Hasebe M."/>
            <person name="Fukatsu T."/>
            <person name="Kikuchi Y."/>
            <person name="Shigenobu S."/>
        </authorList>
    </citation>
    <scope>NUCLEOTIDE SEQUENCE [LARGE SCALE GENOMIC DNA]</scope>
</reference>
<dbReference type="Gene3D" id="2.60.40.3310">
    <property type="match status" value="1"/>
</dbReference>
<dbReference type="PANTHER" id="PTHR33420:SF3">
    <property type="entry name" value="FIMBRIAL SUBUNIT ELFA"/>
    <property type="match status" value="1"/>
</dbReference>
<dbReference type="PATRIC" id="fig|758793.3.peg.4108"/>
<dbReference type="STRING" id="758793.BRPE64_BCDS11970"/>
<evidence type="ECO:0000313" key="4">
    <source>
        <dbReference type="Proteomes" id="UP000013966"/>
    </source>
</evidence>
<dbReference type="InterPro" id="IPR036937">
    <property type="entry name" value="Adhesion_dom_fimbrial_sf"/>
</dbReference>
<dbReference type="InterPro" id="IPR000259">
    <property type="entry name" value="Adhesion_dom_fimbrial"/>
</dbReference>
<dbReference type="SUPFAM" id="SSF49401">
    <property type="entry name" value="Bacterial adhesins"/>
    <property type="match status" value="1"/>
</dbReference>
<dbReference type="InterPro" id="IPR008966">
    <property type="entry name" value="Adhesion_dom_sf"/>
</dbReference>
<evidence type="ECO:0000256" key="1">
    <source>
        <dbReference type="ARBA" id="ARBA00022729"/>
    </source>
</evidence>
<proteinExistence type="predicted"/>
<dbReference type="Pfam" id="PF00419">
    <property type="entry name" value="Fimbrial"/>
    <property type="match status" value="1"/>
</dbReference>
<dbReference type="GO" id="GO:0009289">
    <property type="term" value="C:pilus"/>
    <property type="evidence" value="ECO:0007669"/>
    <property type="project" value="InterPro"/>
</dbReference>